<dbReference type="EMBL" id="JARKIB010000108">
    <property type="protein sequence ID" value="KAJ7739205.1"/>
    <property type="molecule type" value="Genomic_DNA"/>
</dbReference>
<feature type="region of interest" description="Disordered" evidence="1">
    <location>
        <begin position="785"/>
        <end position="854"/>
    </location>
</feature>
<dbReference type="Proteomes" id="UP001215598">
    <property type="component" value="Unassembled WGS sequence"/>
</dbReference>
<feature type="region of interest" description="Disordered" evidence="1">
    <location>
        <begin position="723"/>
        <end position="769"/>
    </location>
</feature>
<evidence type="ECO:0000256" key="1">
    <source>
        <dbReference type="SAM" id="MobiDB-lite"/>
    </source>
</evidence>
<reference evidence="2" key="1">
    <citation type="submission" date="2023-03" db="EMBL/GenBank/DDBJ databases">
        <title>Massive genome expansion in bonnet fungi (Mycena s.s.) driven by repeated elements and novel gene families across ecological guilds.</title>
        <authorList>
            <consortium name="Lawrence Berkeley National Laboratory"/>
            <person name="Harder C.B."/>
            <person name="Miyauchi S."/>
            <person name="Viragh M."/>
            <person name="Kuo A."/>
            <person name="Thoen E."/>
            <person name="Andreopoulos B."/>
            <person name="Lu D."/>
            <person name="Skrede I."/>
            <person name="Drula E."/>
            <person name="Henrissat B."/>
            <person name="Morin E."/>
            <person name="Kohler A."/>
            <person name="Barry K."/>
            <person name="LaButti K."/>
            <person name="Morin E."/>
            <person name="Salamov A."/>
            <person name="Lipzen A."/>
            <person name="Mereny Z."/>
            <person name="Hegedus B."/>
            <person name="Baldrian P."/>
            <person name="Stursova M."/>
            <person name="Weitz H."/>
            <person name="Taylor A."/>
            <person name="Grigoriev I.V."/>
            <person name="Nagy L.G."/>
            <person name="Martin F."/>
            <person name="Kauserud H."/>
        </authorList>
    </citation>
    <scope>NUCLEOTIDE SEQUENCE</scope>
    <source>
        <strain evidence="2">CBHHK182m</strain>
    </source>
</reference>
<evidence type="ECO:0000313" key="3">
    <source>
        <dbReference type="Proteomes" id="UP001215598"/>
    </source>
</evidence>
<proteinExistence type="predicted"/>
<keyword evidence="3" id="KW-1185">Reference proteome</keyword>
<dbReference type="AlphaFoldDB" id="A0AAD7IB93"/>
<comment type="caution">
    <text evidence="2">The sequence shown here is derived from an EMBL/GenBank/DDBJ whole genome shotgun (WGS) entry which is preliminary data.</text>
</comment>
<name>A0AAD7IB93_9AGAR</name>
<feature type="region of interest" description="Disordered" evidence="1">
    <location>
        <begin position="676"/>
        <end position="708"/>
    </location>
</feature>
<organism evidence="2 3">
    <name type="scientific">Mycena metata</name>
    <dbReference type="NCBI Taxonomy" id="1033252"/>
    <lineage>
        <taxon>Eukaryota</taxon>
        <taxon>Fungi</taxon>
        <taxon>Dikarya</taxon>
        <taxon>Basidiomycota</taxon>
        <taxon>Agaricomycotina</taxon>
        <taxon>Agaricomycetes</taxon>
        <taxon>Agaricomycetidae</taxon>
        <taxon>Agaricales</taxon>
        <taxon>Marasmiineae</taxon>
        <taxon>Mycenaceae</taxon>
        <taxon>Mycena</taxon>
    </lineage>
</organism>
<accession>A0AAD7IB93</accession>
<gene>
    <name evidence="2" type="ORF">B0H16DRAFT_1694619</name>
</gene>
<sequence length="854" mass="93044">MIAVRLNLLQFHLHLWRTSPSTSPLGCGLSNIVAGLQLVDSVAVVVQLHGFQGKLRPRSMDLDPGVWCSSTRLHGPIATNHLGCGPSSIRVEAPRGLEKGTGTGCLNWTAPAEWTQASTGGGCPEIGLGGGRKEKKKKSGISTVRLALDTWVSLALDTWCKIAQHLQNTPTLPRGLPGLGCQTLLERPQHGFRVVEELESDASNEIGRGKCLFANENYSSRIYGLELQGMQNALTGKAIPRTTETEARVWVHSKQNKLFAWDPKIRWRLGHRRVQRQSHGVPVVGWTLCLPAAQVCAQLEKQSYASHLTAGAAMSVVRRNSCALLALTWTHKGVLISCPATDEHGGWSRRTREVPFGVWNKVSNSVEPRSGLYGERGSGSGEICGSITPALVVLHVPMPGLWNIGSAVETLRPRVCLDLGLVSGSPASPPSSLNSPHSDSMAAGLVPWNKRTRTKRMTWGERPQRVAGVWTGSETRWNPDLCNAEGGRTSVEGGESAGFTPALVVLYWVVSGNFLCPIWTSLWVPGISVILAQHPRSALFASEGAEHLDIWSCTLHDCRGDTNEAIWGGGEGRAVALRGLSAWGSTTGEGDRISAGLAVQDRPTLAEDTVAMEKDICTWGTPQCLHRVGTQLAHLAWRELGPLTRWFLALVGHHWGFRGLLSRLVKVMKRSGEYSELQQTTPNAAPSAIEADDSNNHSFESGEDEEDDRRVFGNLQLKGWAESEGLGTRTLDPPENTWGGYASTISTAGEREEEVEEDDRGVRENWTTKMGPSWKCWSHALSARRVQPEDRAHPPSRRWRNLQPRDGPSQKGSVNAPPHSMSGGDTCPLSRQLKNARSGEAEGKPWNWNLSSGE</sequence>
<evidence type="ECO:0000313" key="2">
    <source>
        <dbReference type="EMBL" id="KAJ7739205.1"/>
    </source>
</evidence>
<protein>
    <submittedName>
        <fullName evidence="2">Uncharacterized protein</fullName>
    </submittedName>
</protein>